<feature type="compositionally biased region" description="Polar residues" evidence="1">
    <location>
        <begin position="986"/>
        <end position="1003"/>
    </location>
</feature>
<feature type="region of interest" description="Disordered" evidence="1">
    <location>
        <begin position="479"/>
        <end position="841"/>
    </location>
</feature>
<protein>
    <submittedName>
        <fullName evidence="2">Uncharacterized protein</fullName>
    </submittedName>
</protein>
<feature type="compositionally biased region" description="Polar residues" evidence="1">
    <location>
        <begin position="1106"/>
        <end position="1115"/>
    </location>
</feature>
<sequence length="1146" mass="118969">MASSSNTSPKKIARQSSLLGTIKNIVAAPLTWLASTDRDGSADSTGKRRRNLEPVSEPDNADNGGDLSRKRMRLTSPPKSGLAAYLDPPTSAFLNHRPKRRTPAPVARSSSASAYSLDSTRNKRSSFSRSTLSPIRLGRTMSIDPPLSQLHISRDASVPDVVMGGSQGSSFYRENSLPANALTSRPSFRMRTSLTPQPQREVSEPPPLSNLVLNPTFIRPPPQQHQEPQATAATTLGSLVDTVRSARSPVRQHSSLLFGTGQHQQEALTHPPLEVQQPAPAQRALYELDIYKTPLIPTRLRSLNRPSGSNASDIPSMFKPRRSSQLVLMDDDRRHDKGKKGRSSKQHRADTKPYAGAGGMKKLLARRKQEVEESSDKETETREEPSAPSTSSKEPDWFEVASAGNPLPSGSSVRVGRVRGTRNHIERPSARPRHNKFSAVFEEEDDLMDPAEEARRKELEEAAKKLPVFDIPAGFTFAKPEATPLQQDLTNAKEPPIATLPFSFAKPSQSAEPPKAESSKAHKENADGAGPSTEKTPDSSAPPFRSLADAPPLPSDSTSQFTSAPPSSSSNVPNFFAKSAFTSQSPSIPSTPPLSLPSATTASSSSFSFPKPSGTDKAELPSSSSLPFNLSAPVSVPTNDKENPFWEGGDAGKAKPPAIKVTAPEPLPSLFGTSSTSQGTPFSFGGSDAKTNSSVEPPKPLSGAPASVPTFFGTAPQQNTTSSNELPNKDTPTSSLFGGPAATSTSFFGGSAKAEPSSAPAPASSGFSFGPPSAAATDTPKSLFGVAAPVEAPKPTFPSATSTPFSFGGPAKDSTPKPSTSFPFGGAPSTPPTNPSSTPFAFKADSAASSAATSAPFSFGPAGSSTVAPKPFAFGSPAPSNPIDRPVTPPKNNDQEFRMEESPTREIQSNGAPKPTLNFSFGGSSLFGAPPSQETASPAASSPFSFGAGTAPNPFAAAPKAEESRPFGFGSATNTPTTVAAPFSFGPSTSTGGEAPRPNTTGSAFGFGSASTPTTTAPAFSFGNNAPNPFAPGQASAPASPSTFNQSPFSFNAPLPAPANPFSFNSQPASPAGSNSGLPSTGGFGSTNGTFGAGAPSSPFSPPSQLAPSTSSGGTLFTIGAAPTPAPNAPRQIRKLPSRKPGAAKR</sequence>
<feature type="compositionally biased region" description="Polar residues" evidence="1">
    <location>
        <begin position="1066"/>
        <end position="1079"/>
    </location>
</feature>
<feature type="compositionally biased region" description="Basic and acidic residues" evidence="1">
    <location>
        <begin position="893"/>
        <end position="904"/>
    </location>
</feature>
<reference evidence="2 3" key="1">
    <citation type="journal article" date="2019" name="Nat. Ecol. Evol.">
        <title>Megaphylogeny resolves global patterns of mushroom evolution.</title>
        <authorList>
            <person name="Varga T."/>
            <person name="Krizsan K."/>
            <person name="Foldi C."/>
            <person name="Dima B."/>
            <person name="Sanchez-Garcia M."/>
            <person name="Sanchez-Ramirez S."/>
            <person name="Szollosi G.J."/>
            <person name="Szarkandi J.G."/>
            <person name="Papp V."/>
            <person name="Albert L."/>
            <person name="Andreopoulos W."/>
            <person name="Angelini C."/>
            <person name="Antonin V."/>
            <person name="Barry K.W."/>
            <person name="Bougher N.L."/>
            <person name="Buchanan P."/>
            <person name="Buyck B."/>
            <person name="Bense V."/>
            <person name="Catcheside P."/>
            <person name="Chovatia M."/>
            <person name="Cooper J."/>
            <person name="Damon W."/>
            <person name="Desjardin D."/>
            <person name="Finy P."/>
            <person name="Geml J."/>
            <person name="Haridas S."/>
            <person name="Hughes K."/>
            <person name="Justo A."/>
            <person name="Karasinski D."/>
            <person name="Kautmanova I."/>
            <person name="Kiss B."/>
            <person name="Kocsube S."/>
            <person name="Kotiranta H."/>
            <person name="LaButti K.M."/>
            <person name="Lechner B.E."/>
            <person name="Liimatainen K."/>
            <person name="Lipzen A."/>
            <person name="Lukacs Z."/>
            <person name="Mihaltcheva S."/>
            <person name="Morgado L.N."/>
            <person name="Niskanen T."/>
            <person name="Noordeloos M.E."/>
            <person name="Ohm R.A."/>
            <person name="Ortiz-Santana B."/>
            <person name="Ovrebo C."/>
            <person name="Racz N."/>
            <person name="Riley R."/>
            <person name="Savchenko A."/>
            <person name="Shiryaev A."/>
            <person name="Soop K."/>
            <person name="Spirin V."/>
            <person name="Szebenyi C."/>
            <person name="Tomsovsky M."/>
            <person name="Tulloss R.E."/>
            <person name="Uehling J."/>
            <person name="Grigoriev I.V."/>
            <person name="Vagvolgyi C."/>
            <person name="Papp T."/>
            <person name="Martin F.M."/>
            <person name="Miettinen O."/>
            <person name="Hibbett D.S."/>
            <person name="Nagy L.G."/>
        </authorList>
    </citation>
    <scope>NUCLEOTIDE SEQUENCE [LARGE SCALE GENOMIC DNA]</scope>
    <source>
        <strain evidence="2 3">CBS 121175</strain>
    </source>
</reference>
<proteinExistence type="predicted"/>
<feature type="compositionally biased region" description="Low complexity" evidence="1">
    <location>
        <begin position="1031"/>
        <end position="1065"/>
    </location>
</feature>
<feature type="compositionally biased region" description="Polar residues" evidence="1">
    <location>
        <begin position="715"/>
        <end position="748"/>
    </location>
</feature>
<feature type="compositionally biased region" description="Low complexity" evidence="1">
    <location>
        <begin position="1006"/>
        <end position="1023"/>
    </location>
</feature>
<feature type="compositionally biased region" description="Low complexity" evidence="1">
    <location>
        <begin position="749"/>
        <end position="776"/>
    </location>
</feature>
<feature type="region of interest" description="Disordered" evidence="1">
    <location>
        <begin position="33"/>
        <end position="131"/>
    </location>
</feature>
<gene>
    <name evidence="2" type="ORF">FA15DRAFT_668907</name>
</gene>
<feature type="compositionally biased region" description="Polar residues" evidence="1">
    <location>
        <begin position="905"/>
        <end position="923"/>
    </location>
</feature>
<dbReference type="AlphaFoldDB" id="A0A5C3KXA6"/>
<feature type="compositionally biased region" description="Low complexity" evidence="1">
    <location>
        <begin position="853"/>
        <end position="862"/>
    </location>
</feature>
<keyword evidence="3" id="KW-1185">Reference proteome</keyword>
<feature type="compositionally biased region" description="Basic residues" evidence="1">
    <location>
        <begin position="336"/>
        <end position="346"/>
    </location>
</feature>
<feature type="compositionally biased region" description="Polar residues" evidence="1">
    <location>
        <begin position="671"/>
        <end position="681"/>
    </location>
</feature>
<feature type="compositionally biased region" description="Low complexity" evidence="1">
    <location>
        <begin position="557"/>
        <end position="588"/>
    </location>
</feature>
<dbReference type="EMBL" id="ML210191">
    <property type="protein sequence ID" value="TFK25034.1"/>
    <property type="molecule type" value="Genomic_DNA"/>
</dbReference>
<evidence type="ECO:0000256" key="1">
    <source>
        <dbReference type="SAM" id="MobiDB-lite"/>
    </source>
</evidence>
<feature type="compositionally biased region" description="Low complexity" evidence="1">
    <location>
        <begin position="620"/>
        <end position="633"/>
    </location>
</feature>
<feature type="compositionally biased region" description="Basic and acidic residues" evidence="1">
    <location>
        <begin position="367"/>
        <end position="385"/>
    </location>
</feature>
<feature type="compositionally biased region" description="Basic and acidic residues" evidence="1">
    <location>
        <begin position="514"/>
        <end position="526"/>
    </location>
</feature>
<feature type="compositionally biased region" description="Low complexity" evidence="1">
    <location>
        <begin position="1087"/>
        <end position="1098"/>
    </location>
</feature>
<accession>A0A5C3KXA6</accession>
<evidence type="ECO:0000313" key="3">
    <source>
        <dbReference type="Proteomes" id="UP000307440"/>
    </source>
</evidence>
<feature type="compositionally biased region" description="Low complexity" evidence="1">
    <location>
        <begin position="935"/>
        <end position="951"/>
    </location>
</feature>
<dbReference type="PANTHER" id="PTHR48125:SF12">
    <property type="entry name" value="AT HOOK TRANSCRIPTION FACTOR FAMILY-RELATED"/>
    <property type="match status" value="1"/>
</dbReference>
<dbReference type="Proteomes" id="UP000307440">
    <property type="component" value="Unassembled WGS sequence"/>
</dbReference>
<organism evidence="2 3">
    <name type="scientific">Coprinopsis marcescibilis</name>
    <name type="common">Agaric fungus</name>
    <name type="synonym">Psathyrella marcescibilis</name>
    <dbReference type="NCBI Taxonomy" id="230819"/>
    <lineage>
        <taxon>Eukaryota</taxon>
        <taxon>Fungi</taxon>
        <taxon>Dikarya</taxon>
        <taxon>Basidiomycota</taxon>
        <taxon>Agaricomycotina</taxon>
        <taxon>Agaricomycetes</taxon>
        <taxon>Agaricomycetidae</taxon>
        <taxon>Agaricales</taxon>
        <taxon>Agaricineae</taxon>
        <taxon>Psathyrellaceae</taxon>
        <taxon>Coprinopsis</taxon>
    </lineage>
</organism>
<feature type="compositionally biased region" description="Low complexity" evidence="1">
    <location>
        <begin position="596"/>
        <end position="613"/>
    </location>
</feature>
<evidence type="ECO:0000313" key="2">
    <source>
        <dbReference type="EMBL" id="TFK25034.1"/>
    </source>
</evidence>
<feature type="compositionally biased region" description="Basic residues" evidence="1">
    <location>
        <begin position="1132"/>
        <end position="1146"/>
    </location>
</feature>
<dbReference type="OrthoDB" id="3230904at2759"/>
<feature type="compositionally biased region" description="Low complexity" evidence="1">
    <location>
        <begin position="103"/>
        <end position="119"/>
    </location>
</feature>
<dbReference type="STRING" id="230819.A0A5C3KXA6"/>
<dbReference type="PANTHER" id="PTHR48125">
    <property type="entry name" value="LP07818P1"/>
    <property type="match status" value="1"/>
</dbReference>
<feature type="region of interest" description="Disordered" evidence="1">
    <location>
        <begin position="300"/>
        <end position="448"/>
    </location>
</feature>
<feature type="region of interest" description="Disordered" evidence="1">
    <location>
        <begin position="853"/>
        <end position="1146"/>
    </location>
</feature>
<feature type="compositionally biased region" description="Polar residues" evidence="1">
    <location>
        <begin position="304"/>
        <end position="313"/>
    </location>
</feature>
<name>A0A5C3KXA6_COPMA</name>